<organism evidence="3 4">
    <name type="scientific">Mycobacterium lentiflavum</name>
    <dbReference type="NCBI Taxonomy" id="141349"/>
    <lineage>
        <taxon>Bacteria</taxon>
        <taxon>Bacillati</taxon>
        <taxon>Actinomycetota</taxon>
        <taxon>Actinomycetes</taxon>
        <taxon>Mycobacteriales</taxon>
        <taxon>Mycobacteriaceae</taxon>
        <taxon>Mycobacterium</taxon>
        <taxon>Mycobacterium simiae complex</taxon>
    </lineage>
</organism>
<proteinExistence type="predicted"/>
<dbReference type="RefSeq" id="WP_239720160.1">
    <property type="nucleotide sequence ID" value="NZ_CP092423.2"/>
</dbReference>
<feature type="compositionally biased region" description="Basic residues" evidence="1">
    <location>
        <begin position="155"/>
        <end position="165"/>
    </location>
</feature>
<protein>
    <submittedName>
        <fullName evidence="3">Uncharacterized protein</fullName>
    </submittedName>
</protein>
<keyword evidence="2" id="KW-0732">Signal</keyword>
<accession>A0ABY3USM7</accession>
<feature type="region of interest" description="Disordered" evidence="1">
    <location>
        <begin position="148"/>
        <end position="178"/>
    </location>
</feature>
<reference evidence="3" key="1">
    <citation type="submission" date="2022-08" db="EMBL/GenBank/DDBJ databases">
        <title>Complete genome sequence of 14 non-tuberculosis mycobacteria type-strains.</title>
        <authorList>
            <person name="Igarashi Y."/>
            <person name="Osugi A."/>
            <person name="Mitarai S."/>
        </authorList>
    </citation>
    <scope>NUCLEOTIDE SEQUENCE</scope>
    <source>
        <strain evidence="3">ATCC 51985</strain>
    </source>
</reference>
<feature type="signal peptide" evidence="2">
    <location>
        <begin position="1"/>
        <end position="25"/>
    </location>
</feature>
<gene>
    <name evidence="3" type="ORF">MJO58_17460</name>
</gene>
<feature type="chain" id="PRO_5047468803" evidence="2">
    <location>
        <begin position="26"/>
        <end position="178"/>
    </location>
</feature>
<name>A0ABY3USM7_MYCLN</name>
<evidence type="ECO:0000256" key="1">
    <source>
        <dbReference type="SAM" id="MobiDB-lite"/>
    </source>
</evidence>
<evidence type="ECO:0000313" key="3">
    <source>
        <dbReference type="EMBL" id="ULP40723.1"/>
    </source>
</evidence>
<dbReference type="EMBL" id="CP092423">
    <property type="protein sequence ID" value="ULP40723.1"/>
    <property type="molecule type" value="Genomic_DNA"/>
</dbReference>
<sequence>MGNIYRAALAAAIALAVVTAIPANAMPNTQCTLATPVTEVHSLSQLPPVLVKLLPPIADVGAPFNKTDSVNDPSLPFRRLIRAGNRDADWFLWYEHGGAGYFWQAVVARLAPGSPATVIANAGTITDTLCTLTDGAFAGHVPPYPPGSWGASDFRRRRRPARRRAPTSPACRRPRAAR</sequence>
<dbReference type="Proteomes" id="UP001055171">
    <property type="component" value="Chromosome"/>
</dbReference>
<evidence type="ECO:0000256" key="2">
    <source>
        <dbReference type="SAM" id="SignalP"/>
    </source>
</evidence>
<keyword evidence="4" id="KW-1185">Reference proteome</keyword>
<evidence type="ECO:0000313" key="4">
    <source>
        <dbReference type="Proteomes" id="UP001055171"/>
    </source>
</evidence>